<keyword evidence="2" id="KW-1185">Reference proteome</keyword>
<evidence type="ECO:0000313" key="1">
    <source>
        <dbReference type="EMBL" id="TDR31887.1"/>
    </source>
</evidence>
<organism evidence="1 2">
    <name type="scientific">Hydromonas duriensis</name>
    <dbReference type="NCBI Taxonomy" id="1527608"/>
    <lineage>
        <taxon>Bacteria</taxon>
        <taxon>Pseudomonadati</taxon>
        <taxon>Pseudomonadota</taxon>
        <taxon>Betaproteobacteria</taxon>
        <taxon>Burkholderiales</taxon>
        <taxon>Burkholderiaceae</taxon>
        <taxon>Hydromonas</taxon>
    </lineage>
</organism>
<gene>
    <name evidence="1" type="ORF">DFR44_107104</name>
</gene>
<dbReference type="OrthoDB" id="5295974at2"/>
<proteinExistence type="predicted"/>
<dbReference type="EMBL" id="SNZE01000007">
    <property type="protein sequence ID" value="TDR31887.1"/>
    <property type="molecule type" value="Genomic_DNA"/>
</dbReference>
<protein>
    <recommendedName>
        <fullName evidence="3">Phosphoglycerate mutase</fullName>
    </recommendedName>
</protein>
<name>A0A4R6Y8Y5_9BURK</name>
<comment type="caution">
    <text evidence="1">The sequence shown here is derived from an EMBL/GenBank/DDBJ whole genome shotgun (WGS) entry which is preliminary data.</text>
</comment>
<accession>A0A4R6Y8Y5</accession>
<dbReference type="Proteomes" id="UP000294480">
    <property type="component" value="Unassembled WGS sequence"/>
</dbReference>
<sequence>MNSRHSTVFENITLPAKALSFALAKNLRTGASYNWHRTFPVLAQLDKMEMKRSAVIFPNDCPNSAHDAYVLGQIGLPLDMGIALFEAIHQDIPLAIKDLEDKSFAQWFCLSPVHWRAGRDHVNLMALTDDDITLDETKVLVNSIAPWLAKWGWHIHVASPSKWFVRTLEHFDYHAPSLKLAQSDQLENFLPRGRALSRWQTLLTEIQMLWFENPVNQARAKRQQVAINSLWLYGGVNTRVINADKALQFRAVSASIEKPSVNKVNDIHAHLAWLDQKMLPVLDAVKTHGKATFSLLGDTWQQDIEVTQPSWTNALKSKVSTQKKAPLLWLEQPKFDFIQ</sequence>
<reference evidence="1 2" key="1">
    <citation type="submission" date="2019-03" db="EMBL/GenBank/DDBJ databases">
        <title>Genomic Encyclopedia of Type Strains, Phase IV (KMG-IV): sequencing the most valuable type-strain genomes for metagenomic binning, comparative biology and taxonomic classification.</title>
        <authorList>
            <person name="Goeker M."/>
        </authorList>
    </citation>
    <scope>NUCLEOTIDE SEQUENCE [LARGE SCALE GENOMIC DNA]</scope>
    <source>
        <strain evidence="1 2">DSM 102852</strain>
    </source>
</reference>
<evidence type="ECO:0008006" key="3">
    <source>
        <dbReference type="Google" id="ProtNLM"/>
    </source>
</evidence>
<dbReference type="RefSeq" id="WP_133619619.1">
    <property type="nucleotide sequence ID" value="NZ_SNZE01000007.1"/>
</dbReference>
<evidence type="ECO:0000313" key="2">
    <source>
        <dbReference type="Proteomes" id="UP000294480"/>
    </source>
</evidence>
<dbReference type="AlphaFoldDB" id="A0A4R6Y8Y5"/>